<dbReference type="InterPro" id="IPR036513">
    <property type="entry name" value="STAS_dom_sf"/>
</dbReference>
<dbReference type="InterPro" id="IPR002645">
    <property type="entry name" value="STAS_dom"/>
</dbReference>
<feature type="domain" description="STAS" evidence="1">
    <location>
        <begin position="12"/>
        <end position="93"/>
    </location>
</feature>
<feature type="domain" description="STAS" evidence="1">
    <location>
        <begin position="119"/>
        <end position="205"/>
    </location>
</feature>
<name>A0ABS5IA23_9PROT</name>
<dbReference type="PANTHER" id="PTHR33495">
    <property type="entry name" value="ANTI-SIGMA FACTOR ANTAGONIST TM_1081-RELATED-RELATED"/>
    <property type="match status" value="1"/>
</dbReference>
<dbReference type="CDD" id="cd07043">
    <property type="entry name" value="STAS_anti-anti-sigma_factors"/>
    <property type="match status" value="2"/>
</dbReference>
<dbReference type="Pfam" id="PF01740">
    <property type="entry name" value="STAS"/>
    <property type="match status" value="2"/>
</dbReference>
<dbReference type="PANTHER" id="PTHR33495:SF15">
    <property type="entry name" value="STAS DOMAIN-CONTAINING PROTEIN"/>
    <property type="match status" value="1"/>
</dbReference>
<dbReference type="Gene3D" id="3.30.750.24">
    <property type="entry name" value="STAS domain"/>
    <property type="match status" value="2"/>
</dbReference>
<organism evidence="2 3">
    <name type="scientific">Magnetospirillum sulfuroxidans</name>
    <dbReference type="NCBI Taxonomy" id="611300"/>
    <lineage>
        <taxon>Bacteria</taxon>
        <taxon>Pseudomonadati</taxon>
        <taxon>Pseudomonadota</taxon>
        <taxon>Alphaproteobacteria</taxon>
        <taxon>Rhodospirillales</taxon>
        <taxon>Rhodospirillaceae</taxon>
        <taxon>Magnetospirillum</taxon>
    </lineage>
</organism>
<gene>
    <name evidence="2" type="ORF">KEC16_04700</name>
</gene>
<reference evidence="2 3" key="1">
    <citation type="submission" date="2021-04" db="EMBL/GenBank/DDBJ databases">
        <title>Magnetospirillum sulfuroxidans sp. nov., a facultative chemolithoautotrophic sulfur-oxidizing alphaproteobacterium isolated from freshwater sediment and proposals for Paramagetospirillum gen. nov., and Magnetospirillaceae fam. nov.</title>
        <authorList>
            <person name="Koziaeva V."/>
            <person name="Geelhoed J.S."/>
            <person name="Sorokin D.Y."/>
            <person name="Grouzdev D.S."/>
        </authorList>
    </citation>
    <scope>NUCLEOTIDE SEQUENCE [LARGE SCALE GENOMIC DNA]</scope>
    <source>
        <strain evidence="2 3">J10</strain>
    </source>
</reference>
<keyword evidence="3" id="KW-1185">Reference proteome</keyword>
<comment type="caution">
    <text evidence="2">The sequence shown here is derived from an EMBL/GenBank/DDBJ whole genome shotgun (WGS) entry which is preliminary data.</text>
</comment>
<sequence length="205" mass="22096">MNCISQMDASCLTFHLDGRLTFRDSIAFEAVIAQISECGLPWVRIDLTNLDYLDSYGIGMIALAQGAASLAGARLELVNARDAVAEVLEQISFEFITLTAEEGGLRISPLHCVGRQARVALAGNFVVKDQGCFLPVIQSVISGDFSHLTIDMGQLRFIDSIGVSLIMTAADEARKVGKELVLGNPQGAVRELLRLTAIDTVIRVS</sequence>
<proteinExistence type="predicted"/>
<evidence type="ECO:0000259" key="1">
    <source>
        <dbReference type="PROSITE" id="PS50801"/>
    </source>
</evidence>
<dbReference type="EMBL" id="JAGTUF010000002">
    <property type="protein sequence ID" value="MBR9971007.1"/>
    <property type="molecule type" value="Genomic_DNA"/>
</dbReference>
<evidence type="ECO:0000313" key="3">
    <source>
        <dbReference type="Proteomes" id="UP000680714"/>
    </source>
</evidence>
<accession>A0ABS5IA23</accession>
<dbReference type="PROSITE" id="PS50801">
    <property type="entry name" value="STAS"/>
    <property type="match status" value="2"/>
</dbReference>
<dbReference type="SUPFAM" id="SSF52091">
    <property type="entry name" value="SpoIIaa-like"/>
    <property type="match status" value="2"/>
</dbReference>
<dbReference type="RefSeq" id="WP_211546518.1">
    <property type="nucleotide sequence ID" value="NZ_JAGTUF010000002.1"/>
</dbReference>
<dbReference type="Proteomes" id="UP000680714">
    <property type="component" value="Unassembled WGS sequence"/>
</dbReference>
<protein>
    <submittedName>
        <fullName evidence="2">STAS domain-containing protein</fullName>
    </submittedName>
</protein>
<evidence type="ECO:0000313" key="2">
    <source>
        <dbReference type="EMBL" id="MBR9971007.1"/>
    </source>
</evidence>